<evidence type="ECO:0000313" key="3">
    <source>
        <dbReference type="Proteomes" id="UP001497453"/>
    </source>
</evidence>
<evidence type="ECO:0008006" key="4">
    <source>
        <dbReference type="Google" id="ProtNLM"/>
    </source>
</evidence>
<name>A0ABP1DLM4_9APHY</name>
<organism evidence="2 3">
    <name type="scientific">Somion occarium</name>
    <dbReference type="NCBI Taxonomy" id="3059160"/>
    <lineage>
        <taxon>Eukaryota</taxon>
        <taxon>Fungi</taxon>
        <taxon>Dikarya</taxon>
        <taxon>Basidiomycota</taxon>
        <taxon>Agaricomycotina</taxon>
        <taxon>Agaricomycetes</taxon>
        <taxon>Polyporales</taxon>
        <taxon>Cerrenaceae</taxon>
        <taxon>Somion</taxon>
    </lineage>
</organism>
<feature type="region of interest" description="Disordered" evidence="1">
    <location>
        <begin position="163"/>
        <end position="191"/>
    </location>
</feature>
<proteinExistence type="predicted"/>
<keyword evidence="3" id="KW-1185">Reference proteome</keyword>
<accession>A0ABP1DLM4</accession>
<dbReference type="Proteomes" id="UP001497453">
    <property type="component" value="Chromosome 5"/>
</dbReference>
<dbReference type="EMBL" id="OZ037948">
    <property type="protein sequence ID" value="CAL1708721.1"/>
    <property type="molecule type" value="Genomic_DNA"/>
</dbReference>
<protein>
    <recommendedName>
        <fullName evidence="4">C2H2-type domain-containing protein</fullName>
    </recommendedName>
</protein>
<evidence type="ECO:0000256" key="1">
    <source>
        <dbReference type="SAM" id="MobiDB-lite"/>
    </source>
</evidence>
<feature type="compositionally biased region" description="Basic and acidic residues" evidence="1">
    <location>
        <begin position="178"/>
        <end position="191"/>
    </location>
</feature>
<reference evidence="3" key="1">
    <citation type="submission" date="2024-04" db="EMBL/GenBank/DDBJ databases">
        <authorList>
            <person name="Shaw F."/>
            <person name="Minotto A."/>
        </authorList>
    </citation>
    <scope>NUCLEOTIDE SEQUENCE [LARGE SCALE GENOMIC DNA]</scope>
</reference>
<gene>
    <name evidence="2" type="ORF">GFSPODELE1_LOCUS6992</name>
</gene>
<evidence type="ECO:0000313" key="2">
    <source>
        <dbReference type="EMBL" id="CAL1708721.1"/>
    </source>
</evidence>
<sequence>MPSSIPPSSASGVECPGKKCPECQKRFEDLFSHLRKEHKGGSEEHSKKQEALACPWPNCDISKGSRIPLEDHFASHTNSRKQSCPHVLTRGRGKKALCRFYTGKSNGLMHHRKIKHGFAGTKGSVDPWVTDREEASKDLQSAELFGGNLKRKDTKHSATAWRNKLTSPTRGIPGPSRFQEHSKSEEDEQPAKVEEVLDAIYKMNNGPLLTMKAEPEDEDIRLNTELHKKPPV</sequence>
<dbReference type="Gene3D" id="3.30.160.60">
    <property type="entry name" value="Classic Zinc Finger"/>
    <property type="match status" value="1"/>
</dbReference>